<dbReference type="Gene3D" id="3.40.50.1240">
    <property type="entry name" value="Phosphoglycerate mutase-like"/>
    <property type="match status" value="1"/>
</dbReference>
<name>A0AA39WEI0_9PEZI</name>
<proteinExistence type="predicted"/>
<sequence length="533" mass="59035">MAPPPEPGRPVAPSSRFASAGASRVRLPVVTKTTAVVLLGALPLFLSVMWLSCRPVWSSVLRHGGGLLLSGAVVGADAVDLGWYPPARSWINNLTAVINDEGVRGFVFNSSETPVDIYGTYNWCNMPHVRDTEYIKPDDKYQLVYVELIHRHHKRTPYQDNSFPVEPYAWDCDDVQQYHHSTPVPVKDNQTASPAYWKPSPHLPNPFTPSGWRGTCSFPQITGPGLLDSWQHGTDLYAIYHTLHGLLPSRSSPAWRSVTAYHVTNNPITTQVISSILHGTWRTTIPVPLLIQPPQTDPLEPRYLCPAASRLRTALESSPLWKSHLTAASPLFTTLDSLSGVPPSDTSFHVSIDHYYDNLSARECHSKPLPCLLGSDPAKCITRDLADAAYRLGQWEYDYLYRSAGPETLAFAVASFGVWIAQLAGNLRAMVEGRGREVVYRHHVAHDGSLSRLLGILQAEEMVWPGMGAEVVFELYREGERGEYYVRLLFGGRVLKSSNPSLGRMEMLRVEVLLGYFEGLAGVDGVLVVGKCK</sequence>
<gene>
    <name evidence="1" type="ORF">B0T14DRAFT_290142</name>
</gene>
<dbReference type="PANTHER" id="PTHR11567:SF195">
    <property type="entry name" value="ACID PHOSPHATASE, PUTATIVE (AFU_ORTHOLOGUE AFUA_3G14570)-RELATED"/>
    <property type="match status" value="1"/>
</dbReference>
<evidence type="ECO:0000313" key="1">
    <source>
        <dbReference type="EMBL" id="KAK0613904.1"/>
    </source>
</evidence>
<reference evidence="1" key="1">
    <citation type="submission" date="2023-06" db="EMBL/GenBank/DDBJ databases">
        <title>Genome-scale phylogeny and comparative genomics of the fungal order Sordariales.</title>
        <authorList>
            <consortium name="Lawrence Berkeley National Laboratory"/>
            <person name="Hensen N."/>
            <person name="Bonometti L."/>
            <person name="Westerberg I."/>
            <person name="Brannstrom I.O."/>
            <person name="Guillou S."/>
            <person name="Cros-Aarteil S."/>
            <person name="Calhoun S."/>
            <person name="Haridas S."/>
            <person name="Kuo A."/>
            <person name="Mondo S."/>
            <person name="Pangilinan J."/>
            <person name="Riley R."/>
            <person name="Labutti K."/>
            <person name="Andreopoulos B."/>
            <person name="Lipzen A."/>
            <person name="Chen C."/>
            <person name="Yanf M."/>
            <person name="Daum C."/>
            <person name="Ng V."/>
            <person name="Clum A."/>
            <person name="Steindorff A."/>
            <person name="Ohm R."/>
            <person name="Martin F."/>
            <person name="Silar P."/>
            <person name="Natvig D."/>
            <person name="Lalanne C."/>
            <person name="Gautier V."/>
            <person name="Ament-Velasquez S.L."/>
            <person name="Kruys A."/>
            <person name="Hutchinson M.I."/>
            <person name="Powell A.J."/>
            <person name="Barry K."/>
            <person name="Miller A.N."/>
            <person name="Grigoriev I.V."/>
            <person name="Debuchy R."/>
            <person name="Gladieux P."/>
            <person name="Thoren M.H."/>
            <person name="Johannesson H."/>
        </authorList>
    </citation>
    <scope>NUCLEOTIDE SEQUENCE</scope>
    <source>
        <strain evidence="1">CBS 606.72</strain>
    </source>
</reference>
<evidence type="ECO:0000313" key="2">
    <source>
        <dbReference type="Proteomes" id="UP001175000"/>
    </source>
</evidence>
<dbReference type="AlphaFoldDB" id="A0AA39WEI0"/>
<comment type="caution">
    <text evidence="1">The sequence shown here is derived from an EMBL/GenBank/DDBJ whole genome shotgun (WGS) entry which is preliminary data.</text>
</comment>
<protein>
    <submittedName>
        <fullName evidence="1">Histidine phosphatase superfamily</fullName>
    </submittedName>
</protein>
<dbReference type="PANTHER" id="PTHR11567">
    <property type="entry name" value="ACID PHOSPHATASE-RELATED"/>
    <property type="match status" value="1"/>
</dbReference>
<dbReference type="GO" id="GO:0016791">
    <property type="term" value="F:phosphatase activity"/>
    <property type="evidence" value="ECO:0007669"/>
    <property type="project" value="TreeGrafter"/>
</dbReference>
<organism evidence="1 2">
    <name type="scientific">Immersiella caudata</name>
    <dbReference type="NCBI Taxonomy" id="314043"/>
    <lineage>
        <taxon>Eukaryota</taxon>
        <taxon>Fungi</taxon>
        <taxon>Dikarya</taxon>
        <taxon>Ascomycota</taxon>
        <taxon>Pezizomycotina</taxon>
        <taxon>Sordariomycetes</taxon>
        <taxon>Sordariomycetidae</taxon>
        <taxon>Sordariales</taxon>
        <taxon>Lasiosphaeriaceae</taxon>
        <taxon>Immersiella</taxon>
    </lineage>
</organism>
<keyword evidence="2" id="KW-1185">Reference proteome</keyword>
<dbReference type="EMBL" id="JAULSU010000006">
    <property type="protein sequence ID" value="KAK0613904.1"/>
    <property type="molecule type" value="Genomic_DNA"/>
</dbReference>
<dbReference type="Proteomes" id="UP001175000">
    <property type="component" value="Unassembled WGS sequence"/>
</dbReference>
<accession>A0AA39WEI0</accession>
<dbReference type="InterPro" id="IPR029033">
    <property type="entry name" value="His_PPase_superfam"/>
</dbReference>
<dbReference type="SUPFAM" id="SSF53254">
    <property type="entry name" value="Phosphoglycerate mutase-like"/>
    <property type="match status" value="1"/>
</dbReference>
<dbReference type="InterPro" id="IPR050645">
    <property type="entry name" value="Histidine_acid_phosphatase"/>
</dbReference>